<dbReference type="Proteomes" id="UP001497497">
    <property type="component" value="Unassembled WGS sequence"/>
</dbReference>
<comment type="caution">
    <text evidence="6">The sequence shown here is derived from an EMBL/GenBank/DDBJ whole genome shotgun (WGS) entry which is preliminary data.</text>
</comment>
<feature type="coiled-coil region" evidence="2">
    <location>
        <begin position="95"/>
        <end position="122"/>
    </location>
</feature>
<dbReference type="InterPro" id="IPR029422">
    <property type="entry name" value="CCDC74_C"/>
</dbReference>
<feature type="domain" description="Coiled coil protein 74 C-terminal" evidence="5">
    <location>
        <begin position="244"/>
        <end position="362"/>
    </location>
</feature>
<evidence type="ECO:0000259" key="5">
    <source>
        <dbReference type="Pfam" id="PF14917"/>
    </source>
</evidence>
<dbReference type="InterPro" id="IPR039496">
    <property type="entry name" value="CCDC92/74_N"/>
</dbReference>
<feature type="region of interest" description="Disordered" evidence="3">
    <location>
        <begin position="349"/>
        <end position="368"/>
    </location>
</feature>
<dbReference type="PANTHER" id="PTHR14882:SF5">
    <property type="entry name" value="COILED-COIL DOMAIN CONTAINING 74A"/>
    <property type="match status" value="1"/>
</dbReference>
<dbReference type="Pfam" id="PF14916">
    <property type="entry name" value="CCDC92"/>
    <property type="match status" value="1"/>
</dbReference>
<organism evidence="6 7">
    <name type="scientific">Lymnaea stagnalis</name>
    <name type="common">Great pond snail</name>
    <name type="synonym">Helix stagnalis</name>
    <dbReference type="NCBI Taxonomy" id="6523"/>
    <lineage>
        <taxon>Eukaryota</taxon>
        <taxon>Metazoa</taxon>
        <taxon>Spiralia</taxon>
        <taxon>Lophotrochozoa</taxon>
        <taxon>Mollusca</taxon>
        <taxon>Gastropoda</taxon>
        <taxon>Heterobranchia</taxon>
        <taxon>Euthyneura</taxon>
        <taxon>Panpulmonata</taxon>
        <taxon>Hygrophila</taxon>
        <taxon>Lymnaeoidea</taxon>
        <taxon>Lymnaeidae</taxon>
        <taxon>Lymnaea</taxon>
    </lineage>
</organism>
<dbReference type="PANTHER" id="PTHR14882">
    <property type="entry name" value="COILED-COIL DOMAIN-CONTAINING 74A"/>
    <property type="match status" value="1"/>
</dbReference>
<feature type="region of interest" description="Disordered" evidence="3">
    <location>
        <begin position="206"/>
        <end position="227"/>
    </location>
</feature>
<evidence type="ECO:0000259" key="4">
    <source>
        <dbReference type="Pfam" id="PF14916"/>
    </source>
</evidence>
<proteinExistence type="predicted"/>
<evidence type="ECO:0000313" key="7">
    <source>
        <dbReference type="Proteomes" id="UP001497497"/>
    </source>
</evidence>
<evidence type="ECO:0000256" key="3">
    <source>
        <dbReference type="SAM" id="MobiDB-lite"/>
    </source>
</evidence>
<accession>A0AAV2H8G7</accession>
<feature type="domain" description="CCDC92/74 N-terminal" evidence="4">
    <location>
        <begin position="82"/>
        <end position="133"/>
    </location>
</feature>
<dbReference type="EMBL" id="CAXITT010000058">
    <property type="protein sequence ID" value="CAL1529912.1"/>
    <property type="molecule type" value="Genomic_DNA"/>
</dbReference>
<gene>
    <name evidence="6" type="ORF">GSLYS_00004045001</name>
</gene>
<protein>
    <recommendedName>
        <fullName evidence="8">CCDC92/74 N-terminal domain-containing protein</fullName>
    </recommendedName>
</protein>
<dbReference type="AlphaFoldDB" id="A0AAV2H8G7"/>
<dbReference type="Pfam" id="PF14917">
    <property type="entry name" value="CCDC74_C"/>
    <property type="match status" value="1"/>
</dbReference>
<feature type="region of interest" description="Disordered" evidence="3">
    <location>
        <begin position="132"/>
        <end position="155"/>
    </location>
</feature>
<keyword evidence="7" id="KW-1185">Reference proteome</keyword>
<evidence type="ECO:0008006" key="8">
    <source>
        <dbReference type="Google" id="ProtNLM"/>
    </source>
</evidence>
<reference evidence="6 7" key="1">
    <citation type="submission" date="2024-04" db="EMBL/GenBank/DDBJ databases">
        <authorList>
            <consortium name="Genoscope - CEA"/>
            <person name="William W."/>
        </authorList>
    </citation>
    <scope>NUCLEOTIDE SEQUENCE [LARGE SCALE GENOMIC DNA]</scope>
</reference>
<feature type="compositionally biased region" description="Basic and acidic residues" evidence="3">
    <location>
        <begin position="206"/>
        <end position="218"/>
    </location>
</feature>
<name>A0AAV2H8G7_LYMST</name>
<evidence type="ECO:0000313" key="6">
    <source>
        <dbReference type="EMBL" id="CAL1529912.1"/>
    </source>
</evidence>
<keyword evidence="1 2" id="KW-0175">Coiled coil</keyword>
<evidence type="ECO:0000256" key="1">
    <source>
        <dbReference type="ARBA" id="ARBA00023054"/>
    </source>
</evidence>
<dbReference type="InterPro" id="IPR040370">
    <property type="entry name" value="CCDC74A/CCDC74B/CCDC92"/>
</dbReference>
<sequence>MIQQGFVHGSNTTSSILELSTMSNTVPPLNTLPHWSRNNALDKVHYPKRFLKDPKSTINYSGLKEGYGDDDILTGNEMNPAQRIQYLERSIVFLRQQHAELLQSLHEEVELLKKENKDLQFKIVMGQRSRSLKEGEDISMNESGMPPTKIPMSKLLENPDKSRAKTEEMKILFLEEEVKELKHALRETRNKNQYLTQLLEQAEKQKEKEKGSIDHVKYEGNPGQTNFNSGQSDVAGMPGVTSGQYTSLSQCHVIIKHLQQVNAKQGHELDRLKLDLRDVLYSHKWTPDAFLMAKAYIAEDDRKEDEKGTSLPRIPLRNPSKKIPEMAYVKENISLPALHLTVGNRAVERKKRTQVLQRAKLQPGSLPP</sequence>
<evidence type="ECO:0000256" key="2">
    <source>
        <dbReference type="SAM" id="Coils"/>
    </source>
</evidence>